<sequence length="401" mass="44991">MENQEKPLSVDEEYDLWKSNVPLMYDFVSETRLTWPSLTVQWLPTPVQELDGGFIKQELIIGTHTSGEEENYLKFAEINLPKEILSNEDPQEEAGEEYQSSLPAPRSNIRITAKYEHEEEITRARYMPQDPNIVATINGQGTVFLYSRSEGLQSTLKFHKDNGYALSFSTLVKGRLLSGSDDHTVALWEVGSGGDPTKPVRTWNDLHSDIINDNKWHNFNKDLFGTVSEDSLLKINDVRANNTTIDTVKCPQPFNTLAFSHHSSNLLAAAGMDSYVYLYDLRNMKEPLHHMSGHEDAVNNLEFSSHVDGVAVSSGSDSRLMMWDLKQIGAEQTPDDAEDGVPELIMVHAGHRSSVNDFDLNPQIPWLVASAEEENILQVWKCSHSLPIVGGPPKVNKDIIS</sequence>
<evidence type="ECO:0000256" key="6">
    <source>
        <dbReference type="PROSITE-ProRule" id="PRU00221"/>
    </source>
</evidence>
<dbReference type="InterPro" id="IPR022052">
    <property type="entry name" value="Histone-bd_RBBP4-like_N"/>
</dbReference>
<dbReference type="InterPro" id="IPR015943">
    <property type="entry name" value="WD40/YVTN_repeat-like_dom_sf"/>
</dbReference>
<dbReference type="PROSITE" id="PS50294">
    <property type="entry name" value="WD_REPEATS_REGION"/>
    <property type="match status" value="1"/>
</dbReference>
<evidence type="ECO:0000256" key="1">
    <source>
        <dbReference type="ARBA" id="ARBA00004123"/>
    </source>
</evidence>
<proteinExistence type="predicted"/>
<evidence type="ECO:0000256" key="3">
    <source>
        <dbReference type="ARBA" id="ARBA00022737"/>
    </source>
</evidence>
<organism evidence="8 9">
    <name type="scientific">Saccharomyces pastorianus</name>
    <name type="common">Lager yeast</name>
    <name type="synonym">Saccharomyces cerevisiae x Saccharomyces eubayanus</name>
    <dbReference type="NCBI Taxonomy" id="27292"/>
    <lineage>
        <taxon>Eukaryota</taxon>
        <taxon>Fungi</taxon>
        <taxon>Dikarya</taxon>
        <taxon>Ascomycota</taxon>
        <taxon>Saccharomycotina</taxon>
        <taxon>Saccharomycetes</taxon>
        <taxon>Saccharomycetales</taxon>
        <taxon>Saccharomycetaceae</taxon>
        <taxon>Saccharomyces</taxon>
    </lineage>
</organism>
<dbReference type="Gene3D" id="2.130.10.10">
    <property type="entry name" value="YVTN repeat-like/Quinoprotein amine dehydrogenase"/>
    <property type="match status" value="1"/>
</dbReference>
<dbReference type="SMART" id="SM00320">
    <property type="entry name" value="WD40"/>
    <property type="match status" value="6"/>
</dbReference>
<dbReference type="GO" id="GO:0006325">
    <property type="term" value="P:chromatin organization"/>
    <property type="evidence" value="ECO:0007669"/>
    <property type="project" value="UniProtKB-KW"/>
</dbReference>
<evidence type="ECO:0000259" key="7">
    <source>
        <dbReference type="Pfam" id="PF12265"/>
    </source>
</evidence>
<dbReference type="EMBL" id="CP048986">
    <property type="protein sequence ID" value="QID79040.1"/>
    <property type="molecule type" value="Genomic_DNA"/>
</dbReference>
<keyword evidence="4" id="KW-0156">Chromatin regulator</keyword>
<evidence type="ECO:0000256" key="4">
    <source>
        <dbReference type="ARBA" id="ARBA00022853"/>
    </source>
</evidence>
<dbReference type="AlphaFoldDB" id="A0A6C1DQZ5"/>
<comment type="subcellular location">
    <subcellularLocation>
        <location evidence="1">Nucleus</location>
    </subcellularLocation>
</comment>
<feature type="repeat" description="WD" evidence="6">
    <location>
        <begin position="156"/>
        <end position="198"/>
    </location>
</feature>
<dbReference type="GO" id="GO:0005634">
    <property type="term" value="C:nucleus"/>
    <property type="evidence" value="ECO:0007669"/>
    <property type="project" value="UniProtKB-SubCell"/>
</dbReference>
<dbReference type="InterPro" id="IPR001680">
    <property type="entry name" value="WD40_rpt"/>
</dbReference>
<evidence type="ECO:0000256" key="2">
    <source>
        <dbReference type="ARBA" id="ARBA00022574"/>
    </source>
</evidence>
<dbReference type="PROSITE" id="PS00678">
    <property type="entry name" value="WD_REPEATS_1"/>
    <property type="match status" value="2"/>
</dbReference>
<keyword evidence="8" id="KW-0808">Transferase</keyword>
<gene>
    <name evidence="8" type="primary">HAT2_1</name>
    <name evidence="8" type="ORF">GRS66_001272</name>
</gene>
<evidence type="ECO:0000313" key="9">
    <source>
        <dbReference type="Proteomes" id="UP000501346"/>
    </source>
</evidence>
<dbReference type="InterPro" id="IPR019775">
    <property type="entry name" value="WD40_repeat_CS"/>
</dbReference>
<dbReference type="PROSITE" id="PS50082">
    <property type="entry name" value="WD_REPEATS_2"/>
    <property type="match status" value="2"/>
</dbReference>
<name>A0A6C1DQZ5_SACPS</name>
<dbReference type="FunFam" id="2.130.10.10:FF:001172">
    <property type="entry name" value="Histone acetyltransferase subunit"/>
    <property type="match status" value="1"/>
</dbReference>
<feature type="repeat" description="WD" evidence="6">
    <location>
        <begin position="291"/>
        <end position="333"/>
    </location>
</feature>
<feature type="domain" description="Histone-binding protein RBBP4-like N-terminal" evidence="7">
    <location>
        <begin position="12"/>
        <end position="82"/>
    </location>
</feature>
<dbReference type="OrthoDB" id="427795at2759"/>
<evidence type="ECO:0000313" key="8">
    <source>
        <dbReference type="EMBL" id="QID79040.1"/>
    </source>
</evidence>
<keyword evidence="5" id="KW-0539">Nucleus</keyword>
<dbReference type="Pfam" id="PF12265">
    <property type="entry name" value="CAF1C_H4-bd"/>
    <property type="match status" value="1"/>
</dbReference>
<dbReference type="InterPro" id="IPR036322">
    <property type="entry name" value="WD40_repeat_dom_sf"/>
</dbReference>
<keyword evidence="9" id="KW-1185">Reference proteome</keyword>
<dbReference type="GO" id="GO:0016740">
    <property type="term" value="F:transferase activity"/>
    <property type="evidence" value="ECO:0007669"/>
    <property type="project" value="UniProtKB-KW"/>
</dbReference>
<dbReference type="InterPro" id="IPR050459">
    <property type="entry name" value="WD_repeat_RBAP46/RBAP48/MSI1"/>
</dbReference>
<accession>A0A6C1DQZ5</accession>
<keyword evidence="2 6" id="KW-0853">WD repeat</keyword>
<reference evidence="8 9" key="1">
    <citation type="journal article" date="2019" name="BMC Genomics">
        <title>Chromosome level assembly and comparative genome analysis confirm lager-brewing yeasts originated from a single hybridization.</title>
        <authorList>
            <person name="Salazar A.N."/>
            <person name="Gorter de Vries A.R."/>
            <person name="van den Broek M."/>
            <person name="Brouwers N."/>
            <person name="de la Torre Cortes P."/>
            <person name="Kuijpers N.G.A."/>
            <person name="Daran J.G."/>
            <person name="Abeel T."/>
        </authorList>
    </citation>
    <scope>NUCLEOTIDE SEQUENCE [LARGE SCALE GENOMIC DNA]</scope>
    <source>
        <strain evidence="8 9">CBS 1483</strain>
    </source>
</reference>
<dbReference type="Proteomes" id="UP000501346">
    <property type="component" value="Chromosome ScV"/>
</dbReference>
<dbReference type="SUPFAM" id="SSF50978">
    <property type="entry name" value="WD40 repeat-like"/>
    <property type="match status" value="1"/>
</dbReference>
<evidence type="ECO:0000256" key="5">
    <source>
        <dbReference type="ARBA" id="ARBA00023242"/>
    </source>
</evidence>
<protein>
    <submittedName>
        <fullName evidence="8">Histone acetyltransferase type B subunit 2</fullName>
    </submittedName>
</protein>
<dbReference type="Pfam" id="PF00400">
    <property type="entry name" value="WD40"/>
    <property type="match status" value="2"/>
</dbReference>
<keyword evidence="3" id="KW-0677">Repeat</keyword>
<dbReference type="PANTHER" id="PTHR22850">
    <property type="entry name" value="WD40 REPEAT FAMILY"/>
    <property type="match status" value="1"/>
</dbReference>